<gene>
    <name evidence="3" type="ORF">GTA08_BOTSDO07342</name>
</gene>
<comment type="caution">
    <text evidence="3">The sequence shown here is derived from an EMBL/GenBank/DDBJ whole genome shotgun (WGS) entry which is preliminary data.</text>
</comment>
<protein>
    <submittedName>
        <fullName evidence="3">Taurine catabolism dioxygenase</fullName>
    </submittedName>
</protein>
<dbReference type="InterPro" id="IPR042098">
    <property type="entry name" value="TauD-like_sf"/>
</dbReference>
<dbReference type="OrthoDB" id="272271at2759"/>
<dbReference type="GO" id="GO:0051213">
    <property type="term" value="F:dioxygenase activity"/>
    <property type="evidence" value="ECO:0007669"/>
    <property type="project" value="UniProtKB-KW"/>
</dbReference>
<dbReference type="Gene3D" id="3.60.130.10">
    <property type="entry name" value="Clavaminate synthase-like"/>
    <property type="match status" value="1"/>
</dbReference>
<dbReference type="Pfam" id="PF02668">
    <property type="entry name" value="TauD"/>
    <property type="match status" value="1"/>
</dbReference>
<name>A0A8H4ISS7_9PEZI</name>
<dbReference type="Proteomes" id="UP000572817">
    <property type="component" value="Unassembled WGS sequence"/>
</dbReference>
<dbReference type="SUPFAM" id="SSF51197">
    <property type="entry name" value="Clavaminate synthase-like"/>
    <property type="match status" value="1"/>
</dbReference>
<dbReference type="InterPro" id="IPR003819">
    <property type="entry name" value="TauD/TfdA-like"/>
</dbReference>
<dbReference type="InterPro" id="IPR050411">
    <property type="entry name" value="AlphaKG_dependent_hydroxylases"/>
</dbReference>
<keyword evidence="1" id="KW-0560">Oxidoreductase</keyword>
<evidence type="ECO:0000313" key="3">
    <source>
        <dbReference type="EMBL" id="KAF4305603.1"/>
    </source>
</evidence>
<evidence type="ECO:0000313" key="4">
    <source>
        <dbReference type="Proteomes" id="UP000572817"/>
    </source>
</evidence>
<reference evidence="3" key="1">
    <citation type="submission" date="2020-04" db="EMBL/GenBank/DDBJ databases">
        <title>Genome Assembly and Annotation of Botryosphaeria dothidea sdau 11-99, a Latent Pathogen of Apple Fruit Ring Rot in China.</title>
        <authorList>
            <person name="Yu C."/>
            <person name="Diao Y."/>
            <person name="Lu Q."/>
            <person name="Zhao J."/>
            <person name="Cui S."/>
            <person name="Peng C."/>
            <person name="He B."/>
            <person name="Liu H."/>
        </authorList>
    </citation>
    <scope>NUCLEOTIDE SEQUENCE [LARGE SCALE GENOMIC DNA]</scope>
    <source>
        <strain evidence="3">Sdau11-99</strain>
    </source>
</reference>
<accession>A0A8H4ISS7</accession>
<dbReference type="EMBL" id="WWBZ02000040">
    <property type="protein sequence ID" value="KAF4305603.1"/>
    <property type="molecule type" value="Genomic_DNA"/>
</dbReference>
<sequence>MFAPQPEKHYFSPGLLTRFDIDIAEIPPPYQPTQEQSKTKISFHPDTDTFFARRARTVLTGGLQKSVPDRWPAVLDGRMVWKGSDFNDESDFVYHMSGKEQNPIRKRLYRNTFPFQRLRLVLQLRYSPEDIATVFLGVSSYIARKRGIQDQYGTMINHLLDYGSADSQAELVSMPMSPCVLHADPAIQPLHTDITCDIVATLTRKCSIQGGMATIASSWAVYNMLAASRPDLIHVLAKPDWPFDTFGRQPPYYNRAILYCTDAKPILNFSRRVLTGHPYNPRSPEIPPLSEAQADALDTVHYIAKEQQMELTTMKGDMRFINNIGLLHGREAFFDDNHERSARHLLRLWLQNDRKMWDLPPALKLAWARVFDDDERESRWDMEPVMISPTNPRPPPAPCD</sequence>
<feature type="domain" description="TauD/TfdA-like" evidence="2">
    <location>
        <begin position="124"/>
        <end position="349"/>
    </location>
</feature>
<organism evidence="3 4">
    <name type="scientific">Botryosphaeria dothidea</name>
    <dbReference type="NCBI Taxonomy" id="55169"/>
    <lineage>
        <taxon>Eukaryota</taxon>
        <taxon>Fungi</taxon>
        <taxon>Dikarya</taxon>
        <taxon>Ascomycota</taxon>
        <taxon>Pezizomycotina</taxon>
        <taxon>Dothideomycetes</taxon>
        <taxon>Dothideomycetes incertae sedis</taxon>
        <taxon>Botryosphaeriales</taxon>
        <taxon>Botryosphaeriaceae</taxon>
        <taxon>Botryosphaeria</taxon>
    </lineage>
</organism>
<evidence type="ECO:0000259" key="2">
    <source>
        <dbReference type="Pfam" id="PF02668"/>
    </source>
</evidence>
<keyword evidence="3" id="KW-0223">Dioxygenase</keyword>
<dbReference type="AlphaFoldDB" id="A0A8H4ISS7"/>
<dbReference type="PANTHER" id="PTHR10696">
    <property type="entry name" value="GAMMA-BUTYROBETAINE HYDROXYLASE-RELATED"/>
    <property type="match status" value="1"/>
</dbReference>
<dbReference type="PANTHER" id="PTHR10696:SF49">
    <property type="entry name" value="TAUD_TFDA-LIKE DOMAIN-CONTAINING PROTEIN"/>
    <property type="match status" value="1"/>
</dbReference>
<proteinExistence type="predicted"/>
<evidence type="ECO:0000256" key="1">
    <source>
        <dbReference type="ARBA" id="ARBA00023002"/>
    </source>
</evidence>
<keyword evidence="4" id="KW-1185">Reference proteome</keyword>